<organism evidence="6 7">
    <name type="scientific">Listeria riparia FSL S10-1204</name>
    <dbReference type="NCBI Taxonomy" id="1265816"/>
    <lineage>
        <taxon>Bacteria</taxon>
        <taxon>Bacillati</taxon>
        <taxon>Bacillota</taxon>
        <taxon>Bacilli</taxon>
        <taxon>Bacillales</taxon>
        <taxon>Listeriaceae</taxon>
        <taxon>Listeria</taxon>
    </lineage>
</organism>
<evidence type="ECO:0000256" key="5">
    <source>
        <dbReference type="SAM" id="SignalP"/>
    </source>
</evidence>
<dbReference type="GO" id="GO:0030001">
    <property type="term" value="P:metal ion transport"/>
    <property type="evidence" value="ECO:0007669"/>
    <property type="project" value="InterPro"/>
</dbReference>
<dbReference type="InterPro" id="IPR006127">
    <property type="entry name" value="ZnuA-like"/>
</dbReference>
<keyword evidence="1 3" id="KW-0813">Transport</keyword>
<gene>
    <name evidence="6" type="ORF">PRIP_13099</name>
</gene>
<dbReference type="PANTHER" id="PTHR42953">
    <property type="entry name" value="HIGH-AFFINITY ZINC UPTAKE SYSTEM PROTEIN ZNUA-RELATED"/>
    <property type="match status" value="1"/>
</dbReference>
<dbReference type="PATRIC" id="fig|1265816.5.peg.2586"/>
<keyword evidence="7" id="KW-1185">Reference proteome</keyword>
<dbReference type="InterPro" id="IPR050492">
    <property type="entry name" value="Bact_metal-bind_prot9"/>
</dbReference>
<evidence type="ECO:0000256" key="2">
    <source>
        <dbReference type="ARBA" id="ARBA00022729"/>
    </source>
</evidence>
<accession>W7D6N7</accession>
<feature type="compositionally biased region" description="Acidic residues" evidence="4">
    <location>
        <begin position="130"/>
        <end position="139"/>
    </location>
</feature>
<dbReference type="InterPro" id="IPR006129">
    <property type="entry name" value="AdhesinB"/>
</dbReference>
<feature type="chain" id="PRO_5038900869" evidence="5">
    <location>
        <begin position="23"/>
        <end position="326"/>
    </location>
</feature>
<reference evidence="6 7" key="1">
    <citation type="journal article" date="2014" name="Int. J. Syst. Evol. Microbiol.">
        <title>Listeria floridensis sp. nov., Listeria aquatica sp. nov., Listeria cornellensis sp. nov., Listeria riparia sp. nov. and Listeria grandensis sp. nov., from agricultural and natural environments.</title>
        <authorList>
            <person name="den Bakker H.C."/>
            <person name="Warchocki S."/>
            <person name="Wright E.M."/>
            <person name="Allred A.F."/>
            <person name="Ahlstrom C."/>
            <person name="Manuel C.S."/>
            <person name="Stasiewicz M.J."/>
            <person name="Burrell A."/>
            <person name="Roof S."/>
            <person name="Strawn L."/>
            <person name="Fortes E.D."/>
            <person name="Nightingale K.K."/>
            <person name="Kephart D."/>
            <person name="Wiedmann M."/>
        </authorList>
    </citation>
    <scope>NUCLEOTIDE SEQUENCE [LARGE SCALE GENOMIC DNA]</scope>
    <source>
        <strain evidence="6 7">FSL S10-1204</strain>
    </source>
</reference>
<dbReference type="SUPFAM" id="SSF53807">
    <property type="entry name" value="Helical backbone' metal receptor"/>
    <property type="match status" value="1"/>
</dbReference>
<comment type="similarity">
    <text evidence="3">Belongs to the bacterial solute-binding protein 9 family.</text>
</comment>
<protein>
    <submittedName>
        <fullName evidence="6">ABC transporter substrate-binding protein</fullName>
    </submittedName>
</protein>
<evidence type="ECO:0000256" key="3">
    <source>
        <dbReference type="RuleBase" id="RU003512"/>
    </source>
</evidence>
<comment type="caution">
    <text evidence="6">The sequence shown here is derived from an EMBL/GenBank/DDBJ whole genome shotgun (WGS) entry which is preliminary data.</text>
</comment>
<proteinExistence type="inferred from homology"/>
<sequence length="326" mass="36886">MKKLAFLLSTLLVVTVFLTGCGDNSDAQKKDNDKLTVYATVYPLQYLASQIGGKYVDAHSVYPPGSDAHSFEPTQKDMMHIADSDLFFYIGLGMEGFVDKAKQSLKNDNVKFVVTTDNLNLPTMSHEEKELLDEDEGEDAHDHEHEHEHDHGDINPHVWLDPNYMITMAATVRDNLSKELPAQKETFNKNYDKVVSELKSLNSEYKSMAETAKHKDFVTAHAAYGYWEKEYGLKQIPIAGISTSDEPSQKKLTTIVNTIKSEKIPYILLEQNTNSKIADVIQKETNTKTMKLHNLETLTQKDIDAKRDYMSIMKDNLAALKTALNY</sequence>
<dbReference type="PROSITE" id="PS51257">
    <property type="entry name" value="PROKAR_LIPOPROTEIN"/>
    <property type="match status" value="1"/>
</dbReference>
<dbReference type="InterPro" id="IPR006128">
    <property type="entry name" value="Lipoprotein_PsaA-like"/>
</dbReference>
<dbReference type="RefSeq" id="WP_036101405.1">
    <property type="nucleotide sequence ID" value="NZ_AODL01000024.1"/>
</dbReference>
<feature type="signal peptide" evidence="5">
    <location>
        <begin position="1"/>
        <end position="22"/>
    </location>
</feature>
<dbReference type="Pfam" id="PF01297">
    <property type="entry name" value="ZnuA"/>
    <property type="match status" value="1"/>
</dbReference>
<evidence type="ECO:0000313" key="6">
    <source>
        <dbReference type="EMBL" id="EUJ43466.1"/>
    </source>
</evidence>
<feature type="region of interest" description="Disordered" evidence="4">
    <location>
        <begin position="129"/>
        <end position="156"/>
    </location>
</feature>
<feature type="compositionally biased region" description="Basic and acidic residues" evidence="4">
    <location>
        <begin position="140"/>
        <end position="154"/>
    </location>
</feature>
<dbReference type="PRINTS" id="PR00690">
    <property type="entry name" value="ADHESNFAMILY"/>
</dbReference>
<dbReference type="Gene3D" id="3.40.50.1980">
    <property type="entry name" value="Nitrogenase molybdenum iron protein domain"/>
    <property type="match status" value="2"/>
</dbReference>
<dbReference type="AlphaFoldDB" id="W7D6N7"/>
<evidence type="ECO:0000256" key="4">
    <source>
        <dbReference type="SAM" id="MobiDB-lite"/>
    </source>
</evidence>
<dbReference type="GO" id="GO:0046872">
    <property type="term" value="F:metal ion binding"/>
    <property type="evidence" value="ECO:0007669"/>
    <property type="project" value="InterPro"/>
</dbReference>
<dbReference type="PANTHER" id="PTHR42953:SF8">
    <property type="entry name" value="ZINT DOMAIN-CONTAINING PROTEIN"/>
    <property type="match status" value="1"/>
</dbReference>
<keyword evidence="2 5" id="KW-0732">Signal</keyword>
<dbReference type="PRINTS" id="PR00691">
    <property type="entry name" value="ADHESINB"/>
</dbReference>
<evidence type="ECO:0000256" key="1">
    <source>
        <dbReference type="ARBA" id="ARBA00022448"/>
    </source>
</evidence>
<evidence type="ECO:0000313" key="7">
    <source>
        <dbReference type="Proteomes" id="UP000019248"/>
    </source>
</evidence>
<dbReference type="Proteomes" id="UP000019248">
    <property type="component" value="Unassembled WGS sequence"/>
</dbReference>
<dbReference type="GO" id="GO:0007155">
    <property type="term" value="P:cell adhesion"/>
    <property type="evidence" value="ECO:0007669"/>
    <property type="project" value="InterPro"/>
</dbReference>
<dbReference type="EMBL" id="AODL01000024">
    <property type="protein sequence ID" value="EUJ43466.1"/>
    <property type="molecule type" value="Genomic_DNA"/>
</dbReference>
<name>W7D6N7_9LIST</name>
<dbReference type="OrthoDB" id="9810636at2"/>